<dbReference type="EMBL" id="JAMYWD010000009">
    <property type="protein sequence ID" value="KAJ4959774.1"/>
    <property type="molecule type" value="Genomic_DNA"/>
</dbReference>
<feature type="transmembrane region" description="Helical" evidence="1">
    <location>
        <begin position="113"/>
        <end position="136"/>
    </location>
</feature>
<keyword evidence="1" id="KW-0812">Transmembrane</keyword>
<proteinExistence type="predicted"/>
<dbReference type="Proteomes" id="UP001141806">
    <property type="component" value="Unassembled WGS sequence"/>
</dbReference>
<keyword evidence="1" id="KW-1133">Transmembrane helix</keyword>
<comment type="caution">
    <text evidence="2">The sequence shown here is derived from an EMBL/GenBank/DDBJ whole genome shotgun (WGS) entry which is preliminary data.</text>
</comment>
<evidence type="ECO:0000256" key="1">
    <source>
        <dbReference type="SAM" id="Phobius"/>
    </source>
</evidence>
<keyword evidence="1" id="KW-0472">Membrane</keyword>
<feature type="transmembrane region" description="Helical" evidence="1">
    <location>
        <begin position="142"/>
        <end position="161"/>
    </location>
</feature>
<dbReference type="PANTHER" id="PTHR33782:SF5">
    <property type="entry name" value="MEDIATOR OF RNA POLYMERASE II TRANSCRIPTION SUBUNIT"/>
    <property type="match status" value="1"/>
</dbReference>
<dbReference type="AlphaFoldDB" id="A0A9Q0H5V3"/>
<gene>
    <name evidence="2" type="ORF">NE237_019684</name>
</gene>
<dbReference type="OrthoDB" id="672819at2759"/>
<keyword evidence="3" id="KW-1185">Reference proteome</keyword>
<organism evidence="2 3">
    <name type="scientific">Protea cynaroides</name>
    <dbReference type="NCBI Taxonomy" id="273540"/>
    <lineage>
        <taxon>Eukaryota</taxon>
        <taxon>Viridiplantae</taxon>
        <taxon>Streptophyta</taxon>
        <taxon>Embryophyta</taxon>
        <taxon>Tracheophyta</taxon>
        <taxon>Spermatophyta</taxon>
        <taxon>Magnoliopsida</taxon>
        <taxon>Proteales</taxon>
        <taxon>Proteaceae</taxon>
        <taxon>Protea</taxon>
    </lineage>
</organism>
<protein>
    <submittedName>
        <fullName evidence="2">Uncharacterized protein</fullName>
    </submittedName>
</protein>
<name>A0A9Q0H5V3_9MAGN</name>
<dbReference type="PANTHER" id="PTHR33782">
    <property type="entry name" value="OS01G0121600 PROTEIN"/>
    <property type="match status" value="1"/>
</dbReference>
<sequence>MPTLSSLVHLPNLPQPSSANFRRRKNGLGHRCNYRMTVLVARRDDYGGGYGTVDENMVVLRKCILEMKTMKKNHEAPEDWMEWEKKYYQHYNDDVCESVGLLQTQLMKTRPSVALGMVALVMLCVPTSMFIVTFHLMEIAKWILYGDSLFLDIISYPFSFIF</sequence>
<evidence type="ECO:0000313" key="3">
    <source>
        <dbReference type="Proteomes" id="UP001141806"/>
    </source>
</evidence>
<evidence type="ECO:0000313" key="2">
    <source>
        <dbReference type="EMBL" id="KAJ4959774.1"/>
    </source>
</evidence>
<reference evidence="2" key="1">
    <citation type="journal article" date="2023" name="Plant J.">
        <title>The genome of the king protea, Protea cynaroides.</title>
        <authorList>
            <person name="Chang J."/>
            <person name="Duong T.A."/>
            <person name="Schoeman C."/>
            <person name="Ma X."/>
            <person name="Roodt D."/>
            <person name="Barker N."/>
            <person name="Li Z."/>
            <person name="Van de Peer Y."/>
            <person name="Mizrachi E."/>
        </authorList>
    </citation>
    <scope>NUCLEOTIDE SEQUENCE</scope>
    <source>
        <tissue evidence="2">Young leaves</tissue>
    </source>
</reference>
<accession>A0A9Q0H5V3</accession>